<dbReference type="EMBL" id="VVYF01000025">
    <property type="protein sequence ID" value="KAA5486929.1"/>
    <property type="molecule type" value="Genomic_DNA"/>
</dbReference>
<dbReference type="GO" id="GO:0015074">
    <property type="term" value="P:DNA integration"/>
    <property type="evidence" value="ECO:0007669"/>
    <property type="project" value="InterPro"/>
</dbReference>
<dbReference type="PANTHER" id="PTHR46889:SF4">
    <property type="entry name" value="TRANSPOSASE INSO FOR INSERTION SEQUENCE ELEMENT IS911B-RELATED"/>
    <property type="match status" value="1"/>
</dbReference>
<evidence type="ECO:0000259" key="1">
    <source>
        <dbReference type="PROSITE" id="PS50994"/>
    </source>
</evidence>
<dbReference type="GO" id="GO:0003676">
    <property type="term" value="F:nucleic acid binding"/>
    <property type="evidence" value="ECO:0007669"/>
    <property type="project" value="InterPro"/>
</dbReference>
<evidence type="ECO:0000313" key="3">
    <source>
        <dbReference type="EMBL" id="KAA5503785.1"/>
    </source>
</evidence>
<dbReference type="InterPro" id="IPR012337">
    <property type="entry name" value="RNaseH-like_sf"/>
</dbReference>
<dbReference type="InterPro" id="IPR001584">
    <property type="entry name" value="Integrase_cat-core"/>
</dbReference>
<feature type="domain" description="Integrase catalytic" evidence="1">
    <location>
        <begin position="1"/>
        <end position="63"/>
    </location>
</feature>
<sequence>MVIENLPKGHRLIHHSDRGVQYCSKAYVELLQINNIQISIIEKGDSRENAVTERVNGILKEEW</sequence>
<proteinExistence type="predicted"/>
<dbReference type="Proteomes" id="UP000368418">
    <property type="component" value="Unassembled WGS sequence"/>
</dbReference>
<reference evidence="4 5" key="1">
    <citation type="journal article" date="2019" name="Nat. Med.">
        <title>A library of human gut bacterial isolates paired with longitudinal multiomics data enables mechanistic microbiome research.</title>
        <authorList>
            <person name="Poyet M."/>
            <person name="Groussin M."/>
            <person name="Gibbons S.M."/>
            <person name="Avila-Pacheco J."/>
            <person name="Jiang X."/>
            <person name="Kearney S.M."/>
            <person name="Perrotta A.R."/>
            <person name="Berdy B."/>
            <person name="Zhao S."/>
            <person name="Lieberman T.D."/>
            <person name="Swanson P.K."/>
            <person name="Smith M."/>
            <person name="Roesemann S."/>
            <person name="Alexander J.E."/>
            <person name="Rich S.A."/>
            <person name="Livny J."/>
            <person name="Vlamakis H."/>
            <person name="Clish C."/>
            <person name="Bullock K."/>
            <person name="Deik A."/>
            <person name="Scott J."/>
            <person name="Pierce K.A."/>
            <person name="Xavier R.J."/>
            <person name="Alm E.J."/>
        </authorList>
    </citation>
    <scope>NUCLEOTIDE SEQUENCE [LARGE SCALE GENOMIC DNA]</scope>
    <source>
        <strain evidence="3 4">BIOML-A19</strain>
        <strain evidence="2 5">BIOML-A21</strain>
    </source>
</reference>
<dbReference type="SUPFAM" id="SSF53098">
    <property type="entry name" value="Ribonuclease H-like"/>
    <property type="match status" value="1"/>
</dbReference>
<evidence type="ECO:0000313" key="2">
    <source>
        <dbReference type="EMBL" id="KAA5486929.1"/>
    </source>
</evidence>
<name>A0A5M6BFI7_9BACE</name>
<accession>A0A5M6BFI7</accession>
<gene>
    <name evidence="3" type="ORF">F2Y31_00585</name>
    <name evidence="2" type="ORF">F2Y35_20470</name>
</gene>
<evidence type="ECO:0000313" key="4">
    <source>
        <dbReference type="Proteomes" id="UP000368418"/>
    </source>
</evidence>
<evidence type="ECO:0000313" key="5">
    <source>
        <dbReference type="Proteomes" id="UP000491168"/>
    </source>
</evidence>
<dbReference type="PANTHER" id="PTHR46889">
    <property type="entry name" value="TRANSPOSASE INSF FOR INSERTION SEQUENCE IS3B-RELATED"/>
    <property type="match status" value="1"/>
</dbReference>
<dbReference type="AlphaFoldDB" id="A0A5M6BFI7"/>
<protein>
    <submittedName>
        <fullName evidence="3">DDE-type integrase/transposase/recombinase</fullName>
    </submittedName>
</protein>
<dbReference type="Proteomes" id="UP000491168">
    <property type="component" value="Unassembled WGS sequence"/>
</dbReference>
<organism evidence="3 4">
    <name type="scientific">Bacteroides caccae</name>
    <dbReference type="NCBI Taxonomy" id="47678"/>
    <lineage>
        <taxon>Bacteria</taxon>
        <taxon>Pseudomonadati</taxon>
        <taxon>Bacteroidota</taxon>
        <taxon>Bacteroidia</taxon>
        <taxon>Bacteroidales</taxon>
        <taxon>Bacteroidaceae</taxon>
        <taxon>Bacteroides</taxon>
    </lineage>
</organism>
<dbReference type="Gene3D" id="3.30.420.10">
    <property type="entry name" value="Ribonuclease H-like superfamily/Ribonuclease H"/>
    <property type="match status" value="1"/>
</dbReference>
<dbReference type="PROSITE" id="PS50994">
    <property type="entry name" value="INTEGRASE"/>
    <property type="match status" value="1"/>
</dbReference>
<dbReference type="InterPro" id="IPR036397">
    <property type="entry name" value="RNaseH_sf"/>
</dbReference>
<comment type="caution">
    <text evidence="3">The sequence shown here is derived from an EMBL/GenBank/DDBJ whole genome shotgun (WGS) entry which is preliminary data.</text>
</comment>
<dbReference type="EMBL" id="VVYD01000001">
    <property type="protein sequence ID" value="KAA5503785.1"/>
    <property type="molecule type" value="Genomic_DNA"/>
</dbReference>
<dbReference type="InterPro" id="IPR050900">
    <property type="entry name" value="Transposase_IS3/IS150/IS904"/>
</dbReference>